<feature type="region of interest" description="Disordered" evidence="1">
    <location>
        <begin position="1"/>
        <end position="29"/>
    </location>
</feature>
<dbReference type="GeneID" id="70234894"/>
<reference evidence="2" key="1">
    <citation type="journal article" date="2021" name="Open Biol.">
        <title>Shared evolutionary footprints suggest mitochondrial oxidative damage underlies multiple complex I losses in fungi.</title>
        <authorList>
            <person name="Schikora-Tamarit M.A."/>
            <person name="Marcet-Houben M."/>
            <person name="Nosek J."/>
            <person name="Gabaldon T."/>
        </authorList>
    </citation>
    <scope>NUCLEOTIDE SEQUENCE</scope>
    <source>
        <strain evidence="2">CBS6075</strain>
    </source>
</reference>
<accession>A0A9P8T5R3</accession>
<comment type="caution">
    <text evidence="2">The sequence shown here is derived from an EMBL/GenBank/DDBJ whole genome shotgun (WGS) entry which is preliminary data.</text>
</comment>
<name>A0A9P8T5R3_9ASCO</name>
<protein>
    <submittedName>
        <fullName evidence="2">Uncharacterized protein</fullName>
    </submittedName>
</protein>
<gene>
    <name evidence="2" type="ORF">OGAPHI_002927</name>
</gene>
<proteinExistence type="predicted"/>
<organism evidence="2 3">
    <name type="scientific">Ogataea philodendri</name>
    <dbReference type="NCBI Taxonomy" id="1378263"/>
    <lineage>
        <taxon>Eukaryota</taxon>
        <taxon>Fungi</taxon>
        <taxon>Dikarya</taxon>
        <taxon>Ascomycota</taxon>
        <taxon>Saccharomycotina</taxon>
        <taxon>Pichiomycetes</taxon>
        <taxon>Pichiales</taxon>
        <taxon>Pichiaceae</taxon>
        <taxon>Ogataea</taxon>
    </lineage>
</organism>
<evidence type="ECO:0000313" key="3">
    <source>
        <dbReference type="Proteomes" id="UP000769157"/>
    </source>
</evidence>
<dbReference type="AlphaFoldDB" id="A0A9P8T5R3"/>
<dbReference type="EMBL" id="JAEUBE010000183">
    <property type="protein sequence ID" value="KAH3667278.1"/>
    <property type="molecule type" value="Genomic_DNA"/>
</dbReference>
<evidence type="ECO:0000256" key="1">
    <source>
        <dbReference type="SAM" id="MobiDB-lite"/>
    </source>
</evidence>
<dbReference type="Proteomes" id="UP000769157">
    <property type="component" value="Unassembled WGS sequence"/>
</dbReference>
<sequence>MAVRKKLDRSLENSLSTAIPDPKTTPTPLTRNRVLRISVLVSHLDDPLQPSVDSTKIPDRVVDEDLGNSTWGSRTHVRVLGAALHHRLVSHNKSESQTRSKHFGERFCSHDSSSLVQRNVRSVERVDKLFRGKIEHRGFGVFLEVQVSVRLVFQDDEVVLISQLDPQFSSRYLRFSTKLNVLSGPKSSFKGTGTPPRFAKEFRIGIKLNSSTKTVSPLSIKESNVLSIPLLPPRVIRVDQSS</sequence>
<evidence type="ECO:0000313" key="2">
    <source>
        <dbReference type="EMBL" id="KAH3667278.1"/>
    </source>
</evidence>
<dbReference type="RefSeq" id="XP_046062090.1">
    <property type="nucleotide sequence ID" value="XM_046203850.1"/>
</dbReference>
<reference evidence="2" key="2">
    <citation type="submission" date="2021-01" db="EMBL/GenBank/DDBJ databases">
        <authorList>
            <person name="Schikora-Tamarit M.A."/>
        </authorList>
    </citation>
    <scope>NUCLEOTIDE SEQUENCE</scope>
    <source>
        <strain evidence="2">CBS6075</strain>
    </source>
</reference>
<keyword evidence="3" id="KW-1185">Reference proteome</keyword>